<dbReference type="VEuPathDB" id="VectorBase:CPIJ014983"/>
<evidence type="ECO:0000256" key="5">
    <source>
        <dbReference type="ARBA" id="ARBA00023136"/>
    </source>
</evidence>
<feature type="transmembrane region" description="Helical" evidence="8">
    <location>
        <begin position="379"/>
        <end position="397"/>
    </location>
</feature>
<evidence type="ECO:0000313" key="9">
    <source>
        <dbReference type="EMBL" id="EDS42718.1"/>
    </source>
</evidence>
<dbReference type="AlphaFoldDB" id="B0X8W2"/>
<dbReference type="OrthoDB" id="6478931at2759"/>
<keyword evidence="5 8" id="KW-0472">Membrane</keyword>
<dbReference type="Proteomes" id="UP000002320">
    <property type="component" value="Unassembled WGS sequence"/>
</dbReference>
<dbReference type="GO" id="GO:0030425">
    <property type="term" value="C:dendrite"/>
    <property type="evidence" value="ECO:0007669"/>
    <property type="project" value="TreeGrafter"/>
</dbReference>
<dbReference type="GO" id="GO:0008049">
    <property type="term" value="P:male courtship behavior"/>
    <property type="evidence" value="ECO:0007669"/>
    <property type="project" value="TreeGrafter"/>
</dbReference>
<feature type="transmembrane region" description="Helical" evidence="8">
    <location>
        <begin position="90"/>
        <end position="107"/>
    </location>
</feature>
<protein>
    <recommendedName>
        <fullName evidence="8">Gustatory receptor</fullName>
    </recommendedName>
</protein>
<evidence type="ECO:0000313" key="11">
    <source>
        <dbReference type="Proteomes" id="UP000002320"/>
    </source>
</evidence>
<dbReference type="GO" id="GO:0030424">
    <property type="term" value="C:axon"/>
    <property type="evidence" value="ECO:0007669"/>
    <property type="project" value="TreeGrafter"/>
</dbReference>
<evidence type="ECO:0000256" key="8">
    <source>
        <dbReference type="RuleBase" id="RU363108"/>
    </source>
</evidence>
<comment type="function">
    <text evidence="8">Gustatory receptor which mediates acceptance or avoidance behavior, depending on its substrates.</text>
</comment>
<evidence type="ECO:0000256" key="4">
    <source>
        <dbReference type="ARBA" id="ARBA00022989"/>
    </source>
</evidence>
<dbReference type="PANTHER" id="PTHR21143:SF104">
    <property type="entry name" value="GUSTATORY RECEPTOR 8A-RELATED"/>
    <property type="match status" value="1"/>
</dbReference>
<comment type="subcellular location">
    <subcellularLocation>
        <location evidence="1 8">Cell membrane</location>
        <topology evidence="1 8">Multi-pass membrane protein</topology>
    </subcellularLocation>
</comment>
<proteinExistence type="inferred from homology"/>
<dbReference type="GO" id="GO:0043025">
    <property type="term" value="C:neuronal cell body"/>
    <property type="evidence" value="ECO:0007669"/>
    <property type="project" value="TreeGrafter"/>
</dbReference>
<dbReference type="GO" id="GO:0005886">
    <property type="term" value="C:plasma membrane"/>
    <property type="evidence" value="ECO:0007669"/>
    <property type="project" value="UniProtKB-SubCell"/>
</dbReference>
<feature type="transmembrane region" description="Helical" evidence="8">
    <location>
        <begin position="304"/>
        <end position="324"/>
    </location>
</feature>
<reference evidence="9" key="1">
    <citation type="submission" date="2007-03" db="EMBL/GenBank/DDBJ databases">
        <title>Annotation of Culex pipiens quinquefasciatus.</title>
        <authorList>
            <consortium name="The Broad Institute Genome Sequencing Platform"/>
            <person name="Atkinson P.W."/>
            <person name="Hemingway J."/>
            <person name="Christensen B.M."/>
            <person name="Higgs S."/>
            <person name="Kodira C."/>
            <person name="Hannick L."/>
            <person name="Megy K."/>
            <person name="O'Leary S."/>
            <person name="Pearson M."/>
            <person name="Haas B.J."/>
            <person name="Mauceli E."/>
            <person name="Wortman J.R."/>
            <person name="Lee N.H."/>
            <person name="Guigo R."/>
            <person name="Stanke M."/>
            <person name="Alvarado L."/>
            <person name="Amedeo P."/>
            <person name="Antoine C.H."/>
            <person name="Arensburger P."/>
            <person name="Bidwell S.L."/>
            <person name="Crawford M."/>
            <person name="Camaro F."/>
            <person name="Devon K."/>
            <person name="Engels R."/>
            <person name="Hammond M."/>
            <person name="Howarth C."/>
            <person name="Koehrsen M."/>
            <person name="Lawson D."/>
            <person name="Montgomery P."/>
            <person name="Nene V."/>
            <person name="Nusbaum C."/>
            <person name="Puiu D."/>
            <person name="Romero-Severson J."/>
            <person name="Severson D.W."/>
            <person name="Shumway M."/>
            <person name="Sisk P."/>
            <person name="Stolte C."/>
            <person name="Zeng Q."/>
            <person name="Eisenstadt E."/>
            <person name="Fraser-Liggett C."/>
            <person name="Strausberg R."/>
            <person name="Galagan J."/>
            <person name="Birren B."/>
            <person name="Collins F.H."/>
        </authorList>
    </citation>
    <scope>NUCLEOTIDE SEQUENCE [LARGE SCALE GENOMIC DNA]</scope>
    <source>
        <strain evidence="9">JHB</strain>
    </source>
</reference>
<dbReference type="HOGENOM" id="CLU_052876_0_0_1"/>
<evidence type="ECO:0000256" key="3">
    <source>
        <dbReference type="ARBA" id="ARBA00022692"/>
    </source>
</evidence>
<dbReference type="InParanoid" id="B0X8W2"/>
<evidence type="ECO:0000256" key="7">
    <source>
        <dbReference type="ARBA" id="ARBA00023224"/>
    </source>
</evidence>
<keyword evidence="6 8" id="KW-0675">Receptor</keyword>
<organism>
    <name type="scientific">Culex quinquefasciatus</name>
    <name type="common">Southern house mosquito</name>
    <name type="synonym">Culex pungens</name>
    <dbReference type="NCBI Taxonomy" id="7176"/>
    <lineage>
        <taxon>Eukaryota</taxon>
        <taxon>Metazoa</taxon>
        <taxon>Ecdysozoa</taxon>
        <taxon>Arthropoda</taxon>
        <taxon>Hexapoda</taxon>
        <taxon>Insecta</taxon>
        <taxon>Pterygota</taxon>
        <taxon>Neoptera</taxon>
        <taxon>Endopterygota</taxon>
        <taxon>Diptera</taxon>
        <taxon>Nematocera</taxon>
        <taxon>Culicoidea</taxon>
        <taxon>Culicidae</taxon>
        <taxon>Culicinae</taxon>
        <taxon>Culicini</taxon>
        <taxon>Culex</taxon>
        <taxon>Culex</taxon>
    </lineage>
</organism>
<evidence type="ECO:0000256" key="1">
    <source>
        <dbReference type="ARBA" id="ARBA00004651"/>
    </source>
</evidence>
<comment type="caution">
    <text evidence="8">Lacks conserved residue(s) required for the propagation of feature annotation.</text>
</comment>
<dbReference type="OMA" id="IWHILEC"/>
<dbReference type="Pfam" id="PF08395">
    <property type="entry name" value="7tm_7"/>
    <property type="match status" value="1"/>
</dbReference>
<accession>B0X8W2</accession>
<feature type="transmembrane region" description="Helical" evidence="8">
    <location>
        <begin position="48"/>
        <end position="70"/>
    </location>
</feature>
<dbReference type="KEGG" id="cqu:CpipJ_CPIJ014983"/>
<keyword evidence="3 8" id="KW-0812">Transmembrane</keyword>
<gene>
    <name evidence="10" type="primary">6049300</name>
    <name evidence="9" type="ORF">CpipJ_CPIJ014983</name>
</gene>
<dbReference type="VEuPathDB" id="VectorBase:CQUJHB006817"/>
<dbReference type="PANTHER" id="PTHR21143">
    <property type="entry name" value="INVERTEBRATE GUSTATORY RECEPTOR"/>
    <property type="match status" value="1"/>
</dbReference>
<keyword evidence="11" id="KW-1185">Reference proteome</keyword>
<dbReference type="GO" id="GO:0050909">
    <property type="term" value="P:sensory perception of taste"/>
    <property type="evidence" value="ECO:0007669"/>
    <property type="project" value="InterPro"/>
</dbReference>
<dbReference type="EnsemblMetazoa" id="CPIJ014983-RA">
    <property type="protein sequence ID" value="CPIJ014983-PA"/>
    <property type="gene ID" value="CPIJ014983"/>
</dbReference>
<feature type="transmembrane region" description="Helical" evidence="8">
    <location>
        <begin position="147"/>
        <end position="167"/>
    </location>
</feature>
<dbReference type="eggNOG" id="ENOG502T8I6">
    <property type="taxonomic scope" value="Eukaryota"/>
</dbReference>
<evidence type="ECO:0000256" key="2">
    <source>
        <dbReference type="ARBA" id="ARBA00022475"/>
    </source>
</evidence>
<keyword evidence="2 8" id="KW-1003">Cell membrane</keyword>
<comment type="similarity">
    <text evidence="8">Belongs to the insect chemoreceptor superfamily. Gustatory receptor (GR) family.</text>
</comment>
<name>B0X8W2_CULQU</name>
<feature type="transmembrane region" description="Helical" evidence="8">
    <location>
        <begin position="266"/>
        <end position="292"/>
    </location>
</feature>
<dbReference type="GO" id="GO:0007165">
    <property type="term" value="P:signal transduction"/>
    <property type="evidence" value="ECO:0007669"/>
    <property type="project" value="UniProtKB-KW"/>
</dbReference>
<keyword evidence="4 8" id="KW-1133">Transmembrane helix</keyword>
<evidence type="ECO:0000313" key="10">
    <source>
        <dbReference type="EnsemblMetazoa" id="CPIJ014983-PA"/>
    </source>
</evidence>
<dbReference type="GO" id="GO:0007635">
    <property type="term" value="P:chemosensory behavior"/>
    <property type="evidence" value="ECO:0007669"/>
    <property type="project" value="TreeGrafter"/>
</dbReference>
<dbReference type="InterPro" id="IPR013604">
    <property type="entry name" value="7TM_chemorcpt"/>
</dbReference>
<evidence type="ECO:0000256" key="6">
    <source>
        <dbReference type="ARBA" id="ARBA00023170"/>
    </source>
</evidence>
<sequence>MLPKFFQRIARCESVYDVIYVKYLLYKFFGFTIFTVDGRPQDGKVKLTAWDVFSLVRVLAMEAVVFYVSYTTLQSRESTGSSILDNGTRYTFVGGSLYISLVTLLNYRRYRGVWKIFAKMDRFDGRAKQINAPVDQRTQQIRILQSIAGLIISFVLMTISGIAMVFWSEETSIYRWSIPVSVIFFNIPFLLMQHQVLIVTYLVYYRVQHLNATFEVHFIPQKEPTLVILAELPAPRSIHDKPTILHNLVIQWDEIRRIVQRISNEFYAQLIFVVLVSIMIVTFSLFALYRAFLTGDRVQMVRALMYMECDVFYLVMLVLFTWSADGIKREAVKTAVLAHKALRELENERVQDDLLLFSQMVNHQVPVIDCGVFRCDWKLVLSIFGTVTSYLVILIQFDASLVT</sequence>
<dbReference type="EMBL" id="DS232507">
    <property type="protein sequence ID" value="EDS42718.1"/>
    <property type="molecule type" value="Genomic_DNA"/>
</dbReference>
<reference evidence="10" key="2">
    <citation type="submission" date="2020-05" db="UniProtKB">
        <authorList>
            <consortium name="EnsemblMetazoa"/>
        </authorList>
    </citation>
    <scope>IDENTIFICATION</scope>
    <source>
        <strain evidence="10">JHB</strain>
    </source>
</reference>
<keyword evidence="7 8" id="KW-0807">Transducer</keyword>